<dbReference type="Proteomes" id="UP000243719">
    <property type="component" value="Unassembled WGS sequence"/>
</dbReference>
<reference evidence="2" key="1">
    <citation type="submission" date="2016-09" db="EMBL/GenBank/DDBJ databases">
        <authorList>
            <person name="Varghese N."/>
            <person name="Submissions S."/>
        </authorList>
    </citation>
    <scope>NUCLEOTIDE SEQUENCE [LARGE SCALE GENOMIC DNA]</scope>
    <source>
        <strain evidence="2">JS23</strain>
    </source>
</reference>
<organism evidence="1 2">
    <name type="scientific">Chitinasiproducens palmae</name>
    <dbReference type="NCBI Taxonomy" id="1770053"/>
    <lineage>
        <taxon>Bacteria</taxon>
        <taxon>Pseudomonadati</taxon>
        <taxon>Pseudomonadota</taxon>
        <taxon>Betaproteobacteria</taxon>
        <taxon>Burkholderiales</taxon>
        <taxon>Burkholderiaceae</taxon>
        <taxon>Chitinasiproducens</taxon>
    </lineage>
</organism>
<sequence length="206" mass="22043">MSGYSIHLARFRVSARVDGPPTGAMHLMLRLPDFLTVESGEVTEPTPSLLGDSGFNALRPGSAGGDLAAWDIGDEIPVAGRRALKARASLSEISGLLRVRIDSPVLGGSDAWWILARAAEALASLVVRDAGGISAAQFEADKRLALEQAQRYRADKAIVMLQALSWDDVRRARHALTSAVLARELVSYCENGHVPVWLAVVPHTNG</sequence>
<accession>A0A1H2PPY0</accession>
<keyword evidence="2" id="KW-1185">Reference proteome</keyword>
<evidence type="ECO:0000313" key="1">
    <source>
        <dbReference type="EMBL" id="SDV48824.1"/>
    </source>
</evidence>
<evidence type="ECO:0000313" key="2">
    <source>
        <dbReference type="Proteomes" id="UP000243719"/>
    </source>
</evidence>
<dbReference type="EMBL" id="FNLO01000006">
    <property type="protein sequence ID" value="SDV48824.1"/>
    <property type="molecule type" value="Genomic_DNA"/>
</dbReference>
<name>A0A1H2PPY0_9BURK</name>
<gene>
    <name evidence="1" type="ORF">SAMN05216551_10690</name>
</gene>
<dbReference type="AlphaFoldDB" id="A0A1H2PPY0"/>
<proteinExistence type="predicted"/>
<protein>
    <submittedName>
        <fullName evidence="1">Uncharacterized protein</fullName>
    </submittedName>
</protein>